<keyword evidence="2" id="KW-1133">Transmembrane helix</keyword>
<feature type="transmembrane region" description="Helical" evidence="2">
    <location>
        <begin position="107"/>
        <end position="127"/>
    </location>
</feature>
<name>A0A511H8K1_9BACT</name>
<sequence length="185" mass="19015">MLRGLLAAAPVLRVARVLLAPAAVRRLRWLLLLLLLLRLPLAVLLQLLRREEDLDLLAVRPRLHPVGLAIRGEEDLRATAAAATAAAAAGGLAGLPGGATLCAPRAGVTIVGPLVVALVATVIVRLGRRHGAGGGNRGGITWVAVIGVFAHERSRLCAPRAAAPGGGRGRKVTQAVGQEADAGPW</sequence>
<evidence type="ECO:0000256" key="1">
    <source>
        <dbReference type="SAM" id="MobiDB-lite"/>
    </source>
</evidence>
<gene>
    <name evidence="3" type="ORF">MVI01_16510</name>
</gene>
<accession>A0A511H8K1</accession>
<comment type="caution">
    <text evidence="3">The sequence shown here is derived from an EMBL/GenBank/DDBJ whole genome shotgun (WGS) entry which is preliminary data.</text>
</comment>
<reference evidence="3 4" key="1">
    <citation type="submission" date="2019-07" db="EMBL/GenBank/DDBJ databases">
        <title>Whole genome shotgun sequence of Myxococcus virescens NBRC 100334.</title>
        <authorList>
            <person name="Hosoyama A."/>
            <person name="Uohara A."/>
            <person name="Ohji S."/>
            <person name="Ichikawa N."/>
        </authorList>
    </citation>
    <scope>NUCLEOTIDE SEQUENCE [LARGE SCALE GENOMIC DNA]</scope>
    <source>
        <strain evidence="3 4">NBRC 100334</strain>
    </source>
</reference>
<evidence type="ECO:0000256" key="2">
    <source>
        <dbReference type="SAM" id="Phobius"/>
    </source>
</evidence>
<keyword evidence="2" id="KW-0812">Transmembrane</keyword>
<dbReference type="Proteomes" id="UP000321224">
    <property type="component" value="Unassembled WGS sequence"/>
</dbReference>
<feature type="transmembrane region" description="Helical" evidence="2">
    <location>
        <begin position="29"/>
        <end position="48"/>
    </location>
</feature>
<dbReference type="EMBL" id="BJVY01000006">
    <property type="protein sequence ID" value="GEL69867.1"/>
    <property type="molecule type" value="Genomic_DNA"/>
</dbReference>
<protein>
    <submittedName>
        <fullName evidence="3">Uncharacterized protein</fullName>
    </submittedName>
</protein>
<evidence type="ECO:0000313" key="4">
    <source>
        <dbReference type="Proteomes" id="UP000321224"/>
    </source>
</evidence>
<feature type="region of interest" description="Disordered" evidence="1">
    <location>
        <begin position="161"/>
        <end position="185"/>
    </location>
</feature>
<evidence type="ECO:0000313" key="3">
    <source>
        <dbReference type="EMBL" id="GEL69867.1"/>
    </source>
</evidence>
<proteinExistence type="predicted"/>
<dbReference type="AlphaFoldDB" id="A0A511H8K1"/>
<organism evidence="3 4">
    <name type="scientific">Myxococcus virescens</name>
    <dbReference type="NCBI Taxonomy" id="83456"/>
    <lineage>
        <taxon>Bacteria</taxon>
        <taxon>Pseudomonadati</taxon>
        <taxon>Myxococcota</taxon>
        <taxon>Myxococcia</taxon>
        <taxon>Myxococcales</taxon>
        <taxon>Cystobacterineae</taxon>
        <taxon>Myxococcaceae</taxon>
        <taxon>Myxococcus</taxon>
    </lineage>
</organism>
<keyword evidence="2" id="KW-0472">Membrane</keyword>